<proteinExistence type="predicted"/>
<sequence>MKETTRPTPQVDRSGERLLVRFDTVTYDERTKTQRAEDFITVNCKCRMAGSGQGYTPAGLTLHDGRLILDPDGNQLVEKVYGVPADSNQPGLCTQCCRDHHDNQDMVNEGRVYLKDNNRTSRGHHRHYGPSLFGLVTAEVRAGGSEYYESCRMRRVDGYYQMYPDWQLEALTVASAEYLINSDGAQAYTDYVRAVVKALVTGGTMPQPLEGRDLDVVPGAYQLIGRAIYLDDMSAEHLAEVRAAINNNEADWIAKVPFYEVNVTLLADWEADNPSIASITNETIETIVDPENDYYGTYSRGRVDAETDGSSVMTLRAIEGNASVLGGFIKQPMISLQEFTDSVTVNVQTQPEGSTTLYSITGEVNCLLLQNGAYRSCTQRYYNSVSITTSDLNVSCTYSKQGNADTGSYSCPGIAAGSTLTINFSSDAGGVFQPSSVTVSNIQQNEHHNVLMTVD</sequence>
<dbReference type="OrthoDB" id="6019428at2"/>
<accession>A0A432ZKC3</accession>
<keyword evidence="2" id="KW-1185">Reference proteome</keyword>
<evidence type="ECO:0000313" key="1">
    <source>
        <dbReference type="EMBL" id="RUO78344.1"/>
    </source>
</evidence>
<comment type="caution">
    <text evidence="1">The sequence shown here is derived from an EMBL/GenBank/DDBJ whole genome shotgun (WGS) entry which is preliminary data.</text>
</comment>
<evidence type="ECO:0000313" key="2">
    <source>
        <dbReference type="Proteomes" id="UP000288279"/>
    </source>
</evidence>
<dbReference type="EMBL" id="PIQG01000002">
    <property type="protein sequence ID" value="RUO78344.1"/>
    <property type="molecule type" value="Genomic_DNA"/>
</dbReference>
<gene>
    <name evidence="1" type="ORF">CWI83_04760</name>
</gene>
<dbReference type="AlphaFoldDB" id="A0A432ZKC3"/>
<organism evidence="1 2">
    <name type="scientific">Pseudidiomarina taiwanensis</name>
    <dbReference type="NCBI Taxonomy" id="337250"/>
    <lineage>
        <taxon>Bacteria</taxon>
        <taxon>Pseudomonadati</taxon>
        <taxon>Pseudomonadota</taxon>
        <taxon>Gammaproteobacteria</taxon>
        <taxon>Alteromonadales</taxon>
        <taxon>Idiomarinaceae</taxon>
        <taxon>Pseudidiomarina</taxon>
    </lineage>
</organism>
<name>A0A432ZKC3_9GAMM</name>
<dbReference type="RefSeq" id="WP_126826462.1">
    <property type="nucleotide sequence ID" value="NZ_PIQG01000002.1"/>
</dbReference>
<reference evidence="1 2" key="1">
    <citation type="journal article" date="2011" name="Front. Microbiol.">
        <title>Genomic signatures of strain selection and enhancement in Bacillus atrophaeus var. globigii, a historical biowarfare simulant.</title>
        <authorList>
            <person name="Gibbons H.S."/>
            <person name="Broomall S.M."/>
            <person name="McNew L.A."/>
            <person name="Daligault H."/>
            <person name="Chapman C."/>
            <person name="Bruce D."/>
            <person name="Karavis M."/>
            <person name="Krepps M."/>
            <person name="McGregor P.A."/>
            <person name="Hong C."/>
            <person name="Park K.H."/>
            <person name="Akmal A."/>
            <person name="Feldman A."/>
            <person name="Lin J.S."/>
            <person name="Chang W.E."/>
            <person name="Higgs B.W."/>
            <person name="Demirev P."/>
            <person name="Lindquist J."/>
            <person name="Liem A."/>
            <person name="Fochler E."/>
            <person name="Read T.D."/>
            <person name="Tapia R."/>
            <person name="Johnson S."/>
            <person name="Bishop-Lilly K.A."/>
            <person name="Detter C."/>
            <person name="Han C."/>
            <person name="Sozhamannan S."/>
            <person name="Rosenzweig C.N."/>
            <person name="Skowronski E.W."/>
        </authorList>
    </citation>
    <scope>NUCLEOTIDE SEQUENCE [LARGE SCALE GENOMIC DNA]</scope>
    <source>
        <strain evidence="1 2">PIT1</strain>
    </source>
</reference>
<dbReference type="Proteomes" id="UP000288279">
    <property type="component" value="Unassembled WGS sequence"/>
</dbReference>
<protein>
    <submittedName>
        <fullName evidence="1">Uncharacterized protein</fullName>
    </submittedName>
</protein>